<proteinExistence type="predicted"/>
<name>A0ABW8UBD5_9LACO</name>
<sequence length="98" mass="11325">MQLLIADQDFFARLRAGQVFFFKDTLVLFPFAEDYQQTLHLVEQDYQALRAEIGPGTFNYQITPDKDLAQARIQLSAVSADHEKTVTKTYYVFLDNVD</sequence>
<reference evidence="1 2" key="1">
    <citation type="submission" date="2024-08" db="EMBL/GenBank/DDBJ databases">
        <authorList>
            <person name="Arias E."/>
        </authorList>
    </citation>
    <scope>NUCLEOTIDE SEQUENCE [LARGE SCALE GENOMIC DNA]</scope>
    <source>
        <strain evidence="1 2">FAM 25317</strain>
    </source>
</reference>
<organism evidence="1 2">
    <name type="scientific">Loigolactobacillus zhaoyuanensis</name>
    <dbReference type="NCBI Taxonomy" id="2486017"/>
    <lineage>
        <taxon>Bacteria</taxon>
        <taxon>Bacillati</taxon>
        <taxon>Bacillota</taxon>
        <taxon>Bacilli</taxon>
        <taxon>Lactobacillales</taxon>
        <taxon>Lactobacillaceae</taxon>
        <taxon>Loigolactobacillus</taxon>
    </lineage>
</organism>
<dbReference type="RefSeq" id="WP_125549295.1">
    <property type="nucleotide sequence ID" value="NZ_JBGQPK010000007.1"/>
</dbReference>
<evidence type="ECO:0000313" key="1">
    <source>
        <dbReference type="EMBL" id="MFL2028590.1"/>
    </source>
</evidence>
<dbReference type="Proteomes" id="UP001625389">
    <property type="component" value="Unassembled WGS sequence"/>
</dbReference>
<comment type="caution">
    <text evidence="1">The sequence shown here is derived from an EMBL/GenBank/DDBJ whole genome shotgun (WGS) entry which is preliminary data.</text>
</comment>
<dbReference type="EMBL" id="JBGQPK010000007">
    <property type="protein sequence ID" value="MFL2028590.1"/>
    <property type="molecule type" value="Genomic_DNA"/>
</dbReference>
<evidence type="ECO:0000313" key="2">
    <source>
        <dbReference type="Proteomes" id="UP001625389"/>
    </source>
</evidence>
<gene>
    <name evidence="1" type="ORF">ACEN34_03060</name>
</gene>
<protein>
    <submittedName>
        <fullName evidence="1">Uncharacterized protein</fullName>
    </submittedName>
</protein>
<keyword evidence="2" id="KW-1185">Reference proteome</keyword>
<accession>A0ABW8UBD5</accession>